<dbReference type="EMBL" id="GBRH01279499">
    <property type="protein sequence ID" value="JAD18396.1"/>
    <property type="molecule type" value="Transcribed_RNA"/>
</dbReference>
<reference evidence="2" key="2">
    <citation type="journal article" date="2015" name="Data Brief">
        <title>Shoot transcriptome of the giant reed, Arundo donax.</title>
        <authorList>
            <person name="Barrero R.A."/>
            <person name="Guerrero F.D."/>
            <person name="Moolhuijzen P."/>
            <person name="Goolsby J.A."/>
            <person name="Tidwell J."/>
            <person name="Bellgard S.E."/>
            <person name="Bellgard M.I."/>
        </authorList>
    </citation>
    <scope>NUCLEOTIDE SEQUENCE</scope>
    <source>
        <tissue evidence="2">Shoot tissue taken approximately 20 cm above the soil surface</tissue>
    </source>
</reference>
<feature type="region of interest" description="Disordered" evidence="1">
    <location>
        <begin position="1"/>
        <end position="23"/>
    </location>
</feature>
<proteinExistence type="predicted"/>
<organism evidence="2">
    <name type="scientific">Arundo donax</name>
    <name type="common">Giant reed</name>
    <name type="synonym">Donax arundinaceus</name>
    <dbReference type="NCBI Taxonomy" id="35708"/>
    <lineage>
        <taxon>Eukaryota</taxon>
        <taxon>Viridiplantae</taxon>
        <taxon>Streptophyta</taxon>
        <taxon>Embryophyta</taxon>
        <taxon>Tracheophyta</taxon>
        <taxon>Spermatophyta</taxon>
        <taxon>Magnoliopsida</taxon>
        <taxon>Liliopsida</taxon>
        <taxon>Poales</taxon>
        <taxon>Poaceae</taxon>
        <taxon>PACMAD clade</taxon>
        <taxon>Arundinoideae</taxon>
        <taxon>Arundineae</taxon>
        <taxon>Arundo</taxon>
    </lineage>
</organism>
<feature type="compositionally biased region" description="Polar residues" evidence="1">
    <location>
        <begin position="7"/>
        <end position="23"/>
    </location>
</feature>
<name>A0A0A8XWY8_ARUDO</name>
<evidence type="ECO:0000256" key="1">
    <source>
        <dbReference type="SAM" id="MobiDB-lite"/>
    </source>
</evidence>
<sequence>MEARQEINGSFTAKGSKLSTKKNGQVICKTKDEDFQQAKVSEFRGKVTQKGLKTGDVLVKPLEKVENETLVYKVVPPQFFKLRKGNVHWRGFAEKMKMRIKLAFADSEGPQVTPATTEREELRMACVYNEAVQKITVPGAV</sequence>
<dbReference type="AlphaFoldDB" id="A0A0A8XWY8"/>
<reference evidence="2" key="1">
    <citation type="submission" date="2014-09" db="EMBL/GenBank/DDBJ databases">
        <authorList>
            <person name="Magalhaes I.L.F."/>
            <person name="Oliveira U."/>
            <person name="Santos F.R."/>
            <person name="Vidigal T.H.D.A."/>
            <person name="Brescovit A.D."/>
            <person name="Santos A.J."/>
        </authorList>
    </citation>
    <scope>NUCLEOTIDE SEQUENCE</scope>
    <source>
        <tissue evidence="2">Shoot tissue taken approximately 20 cm above the soil surface</tissue>
    </source>
</reference>
<evidence type="ECO:0000313" key="2">
    <source>
        <dbReference type="EMBL" id="JAD18396.1"/>
    </source>
</evidence>
<accession>A0A0A8XWY8</accession>
<protein>
    <submittedName>
        <fullName evidence="2">Uncharacterized protein</fullName>
    </submittedName>
</protein>